<evidence type="ECO:0000259" key="1">
    <source>
        <dbReference type="PROSITE" id="PS50995"/>
    </source>
</evidence>
<keyword evidence="3" id="KW-1185">Reference proteome</keyword>
<dbReference type="EMBL" id="JAGIOF010000001">
    <property type="protein sequence ID" value="MBP2387770.1"/>
    <property type="molecule type" value="Genomic_DNA"/>
</dbReference>
<proteinExistence type="predicted"/>
<keyword evidence="2" id="KW-0238">DNA-binding</keyword>
<dbReference type="Proteomes" id="UP001296993">
    <property type="component" value="Unassembled WGS sequence"/>
</dbReference>
<gene>
    <name evidence="2" type="ORF">JOF47_003281</name>
</gene>
<dbReference type="Pfam" id="PF01047">
    <property type="entry name" value="MarR"/>
    <property type="match status" value="1"/>
</dbReference>
<dbReference type="SUPFAM" id="SSF46785">
    <property type="entry name" value="Winged helix' DNA-binding domain"/>
    <property type="match status" value="1"/>
</dbReference>
<accession>A0ABS4XH42</accession>
<dbReference type="InterPro" id="IPR039422">
    <property type="entry name" value="MarR/SlyA-like"/>
</dbReference>
<dbReference type="RefSeq" id="WP_210000262.1">
    <property type="nucleotide sequence ID" value="NZ_BAAAJY010000001.1"/>
</dbReference>
<name>A0ABS4XH42_9MICC</name>
<dbReference type="SMART" id="SM00347">
    <property type="entry name" value="HTH_MARR"/>
    <property type="match status" value="1"/>
</dbReference>
<reference evidence="2 3" key="1">
    <citation type="submission" date="2021-03" db="EMBL/GenBank/DDBJ databases">
        <title>Sequencing the genomes of 1000 actinobacteria strains.</title>
        <authorList>
            <person name="Klenk H.-P."/>
        </authorList>
    </citation>
    <scope>NUCLEOTIDE SEQUENCE [LARGE SCALE GENOMIC DNA]</scope>
    <source>
        <strain evidence="2 3">DSM 15797</strain>
    </source>
</reference>
<evidence type="ECO:0000313" key="2">
    <source>
        <dbReference type="EMBL" id="MBP2387770.1"/>
    </source>
</evidence>
<feature type="domain" description="HTH marR-type" evidence="1">
    <location>
        <begin position="15"/>
        <end position="144"/>
    </location>
</feature>
<dbReference type="Gene3D" id="1.10.10.10">
    <property type="entry name" value="Winged helix-like DNA-binding domain superfamily/Winged helix DNA-binding domain"/>
    <property type="match status" value="1"/>
</dbReference>
<dbReference type="InterPro" id="IPR000835">
    <property type="entry name" value="HTH_MarR-typ"/>
</dbReference>
<dbReference type="GO" id="GO:0003677">
    <property type="term" value="F:DNA binding"/>
    <property type="evidence" value="ECO:0007669"/>
    <property type="project" value="UniProtKB-KW"/>
</dbReference>
<organism evidence="2 3">
    <name type="scientific">Paeniglutamicibacter kerguelensis</name>
    <dbReference type="NCBI Taxonomy" id="254788"/>
    <lineage>
        <taxon>Bacteria</taxon>
        <taxon>Bacillati</taxon>
        <taxon>Actinomycetota</taxon>
        <taxon>Actinomycetes</taxon>
        <taxon>Micrococcales</taxon>
        <taxon>Micrococcaceae</taxon>
        <taxon>Paeniglutamicibacter</taxon>
    </lineage>
</organism>
<dbReference type="InterPro" id="IPR036388">
    <property type="entry name" value="WH-like_DNA-bd_sf"/>
</dbReference>
<comment type="caution">
    <text evidence="2">The sequence shown here is derived from an EMBL/GenBank/DDBJ whole genome shotgun (WGS) entry which is preliminary data.</text>
</comment>
<sequence>MIRVSPDDGSALHPASRLLHEVLVLNDALEHAMCRHLNINETDFQALQHLIRFHSMTPSELAARLHISTAATTAVIDRMSERGHVLRAPHPSDRRSFLLSPSPTAITQTLTALRPLFNDAERVVQTLAPGEQQAVVRYLDAMLEAMHTQIDTMDTPTTKNRSGRS</sequence>
<evidence type="ECO:0000313" key="3">
    <source>
        <dbReference type="Proteomes" id="UP001296993"/>
    </source>
</evidence>
<dbReference type="PROSITE" id="PS50995">
    <property type="entry name" value="HTH_MARR_2"/>
    <property type="match status" value="1"/>
</dbReference>
<protein>
    <submittedName>
        <fullName evidence="2">DNA-binding MarR family transcriptional regulator</fullName>
    </submittedName>
</protein>
<dbReference type="PANTHER" id="PTHR33164:SF43">
    <property type="entry name" value="HTH-TYPE TRANSCRIPTIONAL REPRESSOR YETL"/>
    <property type="match status" value="1"/>
</dbReference>
<dbReference type="InterPro" id="IPR036390">
    <property type="entry name" value="WH_DNA-bd_sf"/>
</dbReference>
<dbReference type="PANTHER" id="PTHR33164">
    <property type="entry name" value="TRANSCRIPTIONAL REGULATOR, MARR FAMILY"/>
    <property type="match status" value="1"/>
</dbReference>